<evidence type="ECO:0000313" key="1">
    <source>
        <dbReference type="EMBL" id="KAE9965221.1"/>
    </source>
</evidence>
<evidence type="ECO:0000313" key="2">
    <source>
        <dbReference type="EMBL" id="KAE9968391.1"/>
    </source>
</evidence>
<evidence type="ECO:0000313" key="4">
    <source>
        <dbReference type="Proteomes" id="UP000490939"/>
    </source>
</evidence>
<dbReference type="EMBL" id="WNWS01000613">
    <property type="protein sequence ID" value="KAE9965221.1"/>
    <property type="molecule type" value="Genomic_DNA"/>
</dbReference>
<organism evidence="2 4">
    <name type="scientific">Venturia inaequalis</name>
    <name type="common">Apple scab fungus</name>
    <dbReference type="NCBI Taxonomy" id="5025"/>
    <lineage>
        <taxon>Eukaryota</taxon>
        <taxon>Fungi</taxon>
        <taxon>Dikarya</taxon>
        <taxon>Ascomycota</taxon>
        <taxon>Pezizomycotina</taxon>
        <taxon>Dothideomycetes</taxon>
        <taxon>Pleosporomycetidae</taxon>
        <taxon>Venturiales</taxon>
        <taxon>Venturiaceae</taxon>
        <taxon>Venturia</taxon>
    </lineage>
</organism>
<sequence length="50" mass="5812">MAAELDRLRHQPAPYKEYAESWDSSDDDSDCGFTYVEASDEDDYIESRCE</sequence>
<protein>
    <submittedName>
        <fullName evidence="2">Uncharacterized protein</fullName>
    </submittedName>
</protein>
<gene>
    <name evidence="2" type="ORF">EG327_011062</name>
    <name evidence="1" type="ORF">EG328_009898</name>
</gene>
<dbReference type="Proteomes" id="UP000490939">
    <property type="component" value="Unassembled WGS sequence"/>
</dbReference>
<dbReference type="Proteomes" id="UP000447873">
    <property type="component" value="Unassembled WGS sequence"/>
</dbReference>
<dbReference type="AlphaFoldDB" id="A0A8H3UFA4"/>
<keyword evidence="4" id="KW-1185">Reference proteome</keyword>
<proteinExistence type="predicted"/>
<name>A0A8H3UFA4_VENIN</name>
<dbReference type="EMBL" id="WNWR01000836">
    <property type="protein sequence ID" value="KAE9968391.1"/>
    <property type="molecule type" value="Genomic_DNA"/>
</dbReference>
<evidence type="ECO:0000313" key="3">
    <source>
        <dbReference type="Proteomes" id="UP000447873"/>
    </source>
</evidence>
<reference evidence="2 4" key="1">
    <citation type="submission" date="2019-07" db="EMBL/GenBank/DDBJ databases">
        <title>Venturia inaequalis Genome Resource.</title>
        <authorList>
            <person name="Lichtner F.J."/>
        </authorList>
    </citation>
    <scope>NUCLEOTIDE SEQUENCE [LARGE SCALE GENOMIC DNA]</scope>
    <source>
        <strain evidence="1 3">120213</strain>
        <strain evidence="2 4">DMI_063113</strain>
    </source>
</reference>
<comment type="caution">
    <text evidence="2">The sequence shown here is derived from an EMBL/GenBank/DDBJ whole genome shotgun (WGS) entry which is preliminary data.</text>
</comment>
<accession>A0A8H3UFA4</accession>